<dbReference type="Pfam" id="PF07087">
    <property type="entry name" value="DUF1353"/>
    <property type="match status" value="1"/>
</dbReference>
<proteinExistence type="predicted"/>
<dbReference type="Proteomes" id="UP000675920">
    <property type="component" value="Unplaced"/>
</dbReference>
<keyword evidence="1" id="KW-1185">Reference proteome</keyword>
<protein>
    <submittedName>
        <fullName evidence="2">DUF1353 domain-containing protein</fullName>
    </submittedName>
</protein>
<dbReference type="RefSeq" id="WP_245591415.1">
    <property type="nucleotide sequence ID" value="NZ_KI519499.1"/>
</dbReference>
<name>A0A9U5GRW9_9BURK</name>
<evidence type="ECO:0000313" key="1">
    <source>
        <dbReference type="Proteomes" id="UP000675920"/>
    </source>
</evidence>
<sequence length="207" mass="23064">MQTNARRQILQAGGLALTLGVGALTPKLKAEEPYSDSEAADRWLLPLLHAPGAVAGALHMGRFRDRVYYLDKEIKWFPDPGQDAPAIVVPAGFVTDLASIPRVFWSALPPDGAYTFPAIVHDYLYWIQKYPRETADRVLRYGMDDMKVSSDVAAIIYTAVRVGGGSAWASNARLKQGGEMRLLREFPDDPRTTWAEWKQREGCCLKI</sequence>
<reference evidence="2" key="1">
    <citation type="submission" date="2025-08" db="UniProtKB">
        <authorList>
            <consortium name="RefSeq"/>
        </authorList>
    </citation>
    <scope>IDENTIFICATION</scope>
</reference>
<dbReference type="InterPro" id="IPR010767">
    <property type="entry name" value="Phage_CGC-2007_Cje0229"/>
</dbReference>
<dbReference type="AlphaFoldDB" id="A0A9U5GRW9"/>
<accession>A0A9U5GRW9</accession>
<organism evidence="1 2">
    <name type="scientific">Derxia gummosa DSM 723</name>
    <dbReference type="NCBI Taxonomy" id="1121388"/>
    <lineage>
        <taxon>Bacteria</taxon>
        <taxon>Pseudomonadati</taxon>
        <taxon>Pseudomonadota</taxon>
        <taxon>Betaproteobacteria</taxon>
        <taxon>Burkholderiales</taxon>
        <taxon>Alcaligenaceae</taxon>
        <taxon>Derxia</taxon>
    </lineage>
</organism>
<evidence type="ECO:0000313" key="2">
    <source>
        <dbReference type="RefSeq" id="WP_245591415.1"/>
    </source>
</evidence>